<evidence type="ECO:0000313" key="1">
    <source>
        <dbReference type="EMBL" id="GII55404.1"/>
    </source>
</evidence>
<sequence>MPPADAKRMAGRICVHLVSLGRIEIRSWLEQPGTEGDCFFVRGSRIVDMEVEMHLLGSPMRPVGRNMVRRQLHADPPLSSGVDDAVPIVVFEDVPAENASSERTLGM</sequence>
<evidence type="ECO:0000313" key="2">
    <source>
        <dbReference type="Proteomes" id="UP000605992"/>
    </source>
</evidence>
<reference evidence="1" key="1">
    <citation type="submission" date="2021-01" db="EMBL/GenBank/DDBJ databases">
        <title>Whole genome shotgun sequence of Planotetraspora thailandica NBRC 104271.</title>
        <authorList>
            <person name="Komaki H."/>
            <person name="Tamura T."/>
        </authorList>
    </citation>
    <scope>NUCLEOTIDE SEQUENCE</scope>
    <source>
        <strain evidence="1">NBRC 104271</strain>
    </source>
</reference>
<proteinExistence type="predicted"/>
<accession>A0A8J3V0F0</accession>
<comment type="caution">
    <text evidence="1">The sequence shown here is derived from an EMBL/GenBank/DDBJ whole genome shotgun (WGS) entry which is preliminary data.</text>
</comment>
<protein>
    <submittedName>
        <fullName evidence="1">Uncharacterized protein</fullName>
    </submittedName>
</protein>
<organism evidence="1 2">
    <name type="scientific">Planotetraspora thailandica</name>
    <dbReference type="NCBI Taxonomy" id="487172"/>
    <lineage>
        <taxon>Bacteria</taxon>
        <taxon>Bacillati</taxon>
        <taxon>Actinomycetota</taxon>
        <taxon>Actinomycetes</taxon>
        <taxon>Streptosporangiales</taxon>
        <taxon>Streptosporangiaceae</taxon>
        <taxon>Planotetraspora</taxon>
    </lineage>
</organism>
<name>A0A8J3V0F0_9ACTN</name>
<gene>
    <name evidence="1" type="ORF">Pth03_37930</name>
</gene>
<dbReference type="EMBL" id="BOOR01000025">
    <property type="protein sequence ID" value="GII55404.1"/>
    <property type="molecule type" value="Genomic_DNA"/>
</dbReference>
<dbReference type="AlphaFoldDB" id="A0A8J3V0F0"/>
<dbReference type="Proteomes" id="UP000605992">
    <property type="component" value="Unassembled WGS sequence"/>
</dbReference>
<keyword evidence="2" id="KW-1185">Reference proteome</keyword>